<evidence type="ECO:0000256" key="1">
    <source>
        <dbReference type="ARBA" id="ARBA00004123"/>
    </source>
</evidence>
<reference evidence="20 21" key="1">
    <citation type="submission" date="2025-04" db="UniProtKB">
        <authorList>
            <consortium name="RefSeq"/>
        </authorList>
    </citation>
    <scope>IDENTIFICATION</scope>
    <source>
        <tissue evidence="20 21">Gonads</tissue>
    </source>
</reference>
<dbReference type="Gene3D" id="2.70.160.11">
    <property type="entry name" value="Hnrnp arginine n-methyltransferase1"/>
    <property type="match status" value="1"/>
</dbReference>
<keyword evidence="5" id="KW-0597">Phosphoprotein</keyword>
<evidence type="ECO:0000313" key="21">
    <source>
        <dbReference type="RefSeq" id="XP_013403419.1"/>
    </source>
</evidence>
<organism evidence="19 20">
    <name type="scientific">Lingula anatina</name>
    <name type="common">Brachiopod</name>
    <name type="synonym">Lingula unguis</name>
    <dbReference type="NCBI Taxonomy" id="7574"/>
    <lineage>
        <taxon>Eukaryota</taxon>
        <taxon>Metazoa</taxon>
        <taxon>Spiralia</taxon>
        <taxon>Lophotrochozoa</taxon>
        <taxon>Brachiopoda</taxon>
        <taxon>Linguliformea</taxon>
        <taxon>Lingulata</taxon>
        <taxon>Lingulida</taxon>
        <taxon>Linguloidea</taxon>
        <taxon>Lingulidae</taxon>
        <taxon>Lingula</taxon>
    </lineage>
</organism>
<dbReference type="Gene3D" id="3.40.50.150">
    <property type="entry name" value="Vaccinia Virus protein VP39"/>
    <property type="match status" value="1"/>
</dbReference>
<dbReference type="PANTHER" id="PTHR11006">
    <property type="entry name" value="PROTEIN ARGININE N-METHYLTRANSFERASE"/>
    <property type="match status" value="1"/>
</dbReference>
<dbReference type="KEGG" id="lak:106168779"/>
<dbReference type="InterPro" id="IPR055135">
    <property type="entry name" value="PRMT_dom"/>
</dbReference>
<comment type="catalytic activity">
    <reaction evidence="14">
        <text>L-arginyl-[protein] + S-adenosyl-L-methionine = N(omega)-methyl-L-arginyl-[protein] + S-adenosyl-L-homocysteine + H(+)</text>
        <dbReference type="Rhea" id="RHEA:48100"/>
        <dbReference type="Rhea" id="RHEA-COMP:10532"/>
        <dbReference type="Rhea" id="RHEA-COMP:11990"/>
        <dbReference type="ChEBI" id="CHEBI:15378"/>
        <dbReference type="ChEBI" id="CHEBI:29965"/>
        <dbReference type="ChEBI" id="CHEBI:57856"/>
        <dbReference type="ChEBI" id="CHEBI:59789"/>
        <dbReference type="ChEBI" id="CHEBI:65280"/>
    </reaction>
    <physiologicalReaction direction="left-to-right" evidence="14">
        <dbReference type="Rhea" id="RHEA:48101"/>
    </physiologicalReaction>
</comment>
<dbReference type="PANTHER" id="PTHR11006:SF53">
    <property type="entry name" value="PROTEIN ARGININE N-METHYLTRANSFERASE 3"/>
    <property type="match status" value="1"/>
</dbReference>
<dbReference type="GeneID" id="106168779"/>
<dbReference type="InterPro" id="IPR025799">
    <property type="entry name" value="Arg_MeTrfase"/>
</dbReference>
<sequence length="533" mass="60632">MFIFCFIMASEKEYYAVGDHEDQDWEEGLGDDDAWEECDDESPVPVLCLFCQQTFPAAESVFEHCKTCHMFDIFQLRNTLNLDCFSYIKLVNFIRSHKPLPGDITTMYISGQASWNDDAYMKPVLDEDQLLQYDIEDSECPWEEPSLPEISGEKDSNSAKLLMEKLRWREAQVEQLEIDLQQAAKTVEKMRNSAKEFLISAPEVPVSQNAIESLQEDEDEAYFSSYGHFSIHEEMLKDKVRTESYRDCMYKNTDLFKGKVVLDIGCGTGILSMFAAKAGARRVIGIDQSDIICQAIDIVRENGMEDVITLIKGKVEDVDIPEKEVDIIISEWMGYFLLFESMLDTVLYARDKWLSPGGSVLPSHCNISLAGLRDESLYRKHVAYWDDVYGFKMSCMKVAVMREASVEVVNKDSVLTTACVVKDIDIEKCTVKELDFSSPFSLEATSDGELTAIVGYFDIFFNSGCQNKVMFSTSPSDTATHWKQTVFLLQTPVNVEKNQRLEGSVSCKKNRRDPRSLIVTINLEGKTTTYLMQ</sequence>
<comment type="subcellular location">
    <subcellularLocation>
        <location evidence="2">Cytoplasm</location>
        <location evidence="2">Cytosol</location>
    </subcellularLocation>
    <subcellularLocation>
        <location evidence="1">Nucleus</location>
    </subcellularLocation>
</comment>
<gene>
    <name evidence="20 21" type="primary">LOC106168779</name>
</gene>
<dbReference type="GO" id="GO:0005634">
    <property type="term" value="C:nucleus"/>
    <property type="evidence" value="ECO:0007669"/>
    <property type="project" value="UniProtKB-SubCell"/>
</dbReference>
<dbReference type="GO" id="GO:0008270">
    <property type="term" value="F:zinc ion binding"/>
    <property type="evidence" value="ECO:0007669"/>
    <property type="project" value="UniProtKB-KW"/>
</dbReference>
<keyword evidence="6 15" id="KW-0489">Methyltransferase</keyword>
<keyword evidence="4" id="KW-0963">Cytoplasm</keyword>
<dbReference type="FunFam" id="3.40.50.150:FF:000034">
    <property type="entry name" value="Protein arginine N-methyltransferase 3"/>
    <property type="match status" value="1"/>
</dbReference>
<evidence type="ECO:0000256" key="7">
    <source>
        <dbReference type="ARBA" id="ARBA00022679"/>
    </source>
</evidence>
<accession>A0A1S3IZH7</accession>
<evidence type="ECO:0000259" key="17">
    <source>
        <dbReference type="Pfam" id="PF21137"/>
    </source>
</evidence>
<keyword evidence="9" id="KW-0479">Metal-binding</keyword>
<dbReference type="CDD" id="cd02440">
    <property type="entry name" value="AdoMet_MTases"/>
    <property type="match status" value="1"/>
</dbReference>
<dbReference type="Proteomes" id="UP000085678">
    <property type="component" value="Unplaced"/>
</dbReference>
<protein>
    <recommendedName>
        <fullName evidence="3">type I protein arginine methyltransferase</fullName>
        <ecNumber evidence="3">2.1.1.319</ecNumber>
    </recommendedName>
</protein>
<dbReference type="SUPFAM" id="SSF57667">
    <property type="entry name" value="beta-beta-alpha zinc fingers"/>
    <property type="match status" value="1"/>
</dbReference>
<dbReference type="InterPro" id="IPR041698">
    <property type="entry name" value="Methyltransf_25"/>
</dbReference>
<keyword evidence="8 15" id="KW-0949">S-adenosyl-L-methionine</keyword>
<dbReference type="Pfam" id="PF22528">
    <property type="entry name" value="PRMT_C"/>
    <property type="match status" value="1"/>
</dbReference>
<keyword evidence="12" id="KW-0539">Nucleus</keyword>
<evidence type="ECO:0000256" key="3">
    <source>
        <dbReference type="ARBA" id="ARBA00011925"/>
    </source>
</evidence>
<evidence type="ECO:0000256" key="14">
    <source>
        <dbReference type="ARBA" id="ARBA00049303"/>
    </source>
</evidence>
<dbReference type="AlphaFoldDB" id="A0A1S3IZH7"/>
<evidence type="ECO:0000256" key="10">
    <source>
        <dbReference type="ARBA" id="ARBA00022771"/>
    </source>
</evidence>
<evidence type="ECO:0000313" key="19">
    <source>
        <dbReference type="Proteomes" id="UP000085678"/>
    </source>
</evidence>
<name>A0A1S3IZH7_LINAN</name>
<evidence type="ECO:0000259" key="18">
    <source>
        <dbReference type="Pfam" id="PF22528"/>
    </source>
</evidence>
<evidence type="ECO:0000256" key="4">
    <source>
        <dbReference type="ARBA" id="ARBA00022490"/>
    </source>
</evidence>
<evidence type="ECO:0000256" key="9">
    <source>
        <dbReference type="ARBA" id="ARBA00022723"/>
    </source>
</evidence>
<evidence type="ECO:0000313" key="20">
    <source>
        <dbReference type="RefSeq" id="XP_013403418.1"/>
    </source>
</evidence>
<dbReference type="InterPro" id="IPR029063">
    <property type="entry name" value="SAM-dependent_MTases_sf"/>
</dbReference>
<evidence type="ECO:0000259" key="16">
    <source>
        <dbReference type="Pfam" id="PF13649"/>
    </source>
</evidence>
<keyword evidence="19" id="KW-1185">Reference proteome</keyword>
<dbReference type="FunFam" id="2.70.160.11:FF:000001">
    <property type="entry name" value="Blast:Protein arginine N-methyltransferase 1"/>
    <property type="match status" value="1"/>
</dbReference>
<feature type="domain" description="Methyltransferase" evidence="16">
    <location>
        <begin position="261"/>
        <end position="358"/>
    </location>
</feature>
<dbReference type="OrthoDB" id="7848332at2759"/>
<dbReference type="InterPro" id="IPR036236">
    <property type="entry name" value="Znf_C2H2_sf"/>
</dbReference>
<dbReference type="RefSeq" id="XP_013403418.1">
    <property type="nucleotide sequence ID" value="XM_013547964.1"/>
</dbReference>
<evidence type="ECO:0000256" key="15">
    <source>
        <dbReference type="PROSITE-ProRule" id="PRU01015"/>
    </source>
</evidence>
<dbReference type="SUPFAM" id="SSF53335">
    <property type="entry name" value="S-adenosyl-L-methionine-dependent methyltransferases"/>
    <property type="match status" value="1"/>
</dbReference>
<evidence type="ECO:0000256" key="5">
    <source>
        <dbReference type="ARBA" id="ARBA00022553"/>
    </source>
</evidence>
<feature type="domain" description="Protein arginine N-methyltransferase 3-like C2H2 zinc finger" evidence="17">
    <location>
        <begin position="78"/>
        <end position="123"/>
    </location>
</feature>
<dbReference type="RefSeq" id="XP_013403419.1">
    <property type="nucleotide sequence ID" value="XM_013547965.1"/>
</dbReference>
<keyword evidence="10" id="KW-0863">Zinc-finger</keyword>
<dbReference type="GO" id="GO:0032259">
    <property type="term" value="P:methylation"/>
    <property type="evidence" value="ECO:0007669"/>
    <property type="project" value="UniProtKB-KW"/>
</dbReference>
<evidence type="ECO:0000256" key="2">
    <source>
        <dbReference type="ARBA" id="ARBA00004514"/>
    </source>
</evidence>
<feature type="domain" description="Protein arginine N-methyltransferase" evidence="18">
    <location>
        <begin position="367"/>
        <end position="524"/>
    </location>
</feature>
<dbReference type="Pfam" id="PF21137">
    <property type="entry name" value="ANM3_C2H2_Zf"/>
    <property type="match status" value="1"/>
</dbReference>
<evidence type="ECO:0000256" key="6">
    <source>
        <dbReference type="ARBA" id="ARBA00022603"/>
    </source>
</evidence>
<dbReference type="InterPro" id="IPR049482">
    <property type="entry name" value="ANM3-like_C2H2_Zf"/>
</dbReference>
<comment type="catalytic activity">
    <reaction evidence="13">
        <text>L-arginyl-[protein] + 2 S-adenosyl-L-methionine = N(omega),N(omega)-dimethyl-L-arginyl-[protein] + 2 S-adenosyl-L-homocysteine + 2 H(+)</text>
        <dbReference type="Rhea" id="RHEA:48096"/>
        <dbReference type="Rhea" id="RHEA-COMP:10532"/>
        <dbReference type="Rhea" id="RHEA-COMP:11991"/>
        <dbReference type="ChEBI" id="CHEBI:15378"/>
        <dbReference type="ChEBI" id="CHEBI:29965"/>
        <dbReference type="ChEBI" id="CHEBI:57856"/>
        <dbReference type="ChEBI" id="CHEBI:59789"/>
        <dbReference type="ChEBI" id="CHEBI:61897"/>
        <dbReference type="EC" id="2.1.1.319"/>
    </reaction>
    <physiologicalReaction direction="left-to-right" evidence="13">
        <dbReference type="Rhea" id="RHEA:48097"/>
    </physiologicalReaction>
</comment>
<dbReference type="Pfam" id="PF13649">
    <property type="entry name" value="Methyltransf_25"/>
    <property type="match status" value="1"/>
</dbReference>
<proteinExistence type="predicted"/>
<evidence type="ECO:0000256" key="12">
    <source>
        <dbReference type="ARBA" id="ARBA00023242"/>
    </source>
</evidence>
<dbReference type="PROSITE" id="PS51678">
    <property type="entry name" value="SAM_MT_PRMT"/>
    <property type="match status" value="1"/>
</dbReference>
<dbReference type="STRING" id="7574.A0A1S3IZH7"/>
<dbReference type="GO" id="GO:0035242">
    <property type="term" value="F:protein-arginine omega-N asymmetric methyltransferase activity"/>
    <property type="evidence" value="ECO:0007669"/>
    <property type="project" value="UniProtKB-EC"/>
</dbReference>
<dbReference type="GO" id="GO:0042054">
    <property type="term" value="F:histone methyltransferase activity"/>
    <property type="evidence" value="ECO:0007669"/>
    <property type="project" value="TreeGrafter"/>
</dbReference>
<evidence type="ECO:0000256" key="8">
    <source>
        <dbReference type="ARBA" id="ARBA00022691"/>
    </source>
</evidence>
<dbReference type="EC" id="2.1.1.319" evidence="3"/>
<dbReference type="GO" id="GO:0005829">
    <property type="term" value="C:cytosol"/>
    <property type="evidence" value="ECO:0007669"/>
    <property type="project" value="UniProtKB-SubCell"/>
</dbReference>
<evidence type="ECO:0000256" key="11">
    <source>
        <dbReference type="ARBA" id="ARBA00022833"/>
    </source>
</evidence>
<evidence type="ECO:0000256" key="13">
    <source>
        <dbReference type="ARBA" id="ARBA00047384"/>
    </source>
</evidence>
<keyword evidence="7 15" id="KW-0808">Transferase</keyword>
<keyword evidence="11" id="KW-0862">Zinc</keyword>